<dbReference type="InterPro" id="IPR011333">
    <property type="entry name" value="SKP1/BTB/POZ_sf"/>
</dbReference>
<dbReference type="InterPro" id="IPR050457">
    <property type="entry name" value="ZnFinger_BTB_dom_contain"/>
</dbReference>
<dbReference type="SUPFAM" id="SSF54695">
    <property type="entry name" value="POZ domain"/>
    <property type="match status" value="1"/>
</dbReference>
<feature type="compositionally biased region" description="Pro residues" evidence="10">
    <location>
        <begin position="17"/>
        <end position="26"/>
    </location>
</feature>
<dbReference type="GO" id="GO:0005634">
    <property type="term" value="C:nucleus"/>
    <property type="evidence" value="ECO:0007669"/>
    <property type="project" value="UniProtKB-SubCell"/>
</dbReference>
<dbReference type="STRING" id="7739.C3Z203"/>
<keyword evidence="6" id="KW-0805">Transcription regulation</keyword>
<keyword evidence="2" id="KW-0479">Metal-binding</keyword>
<keyword evidence="3" id="KW-0677">Repeat</keyword>
<dbReference type="Pfam" id="PF00651">
    <property type="entry name" value="BTB"/>
    <property type="match status" value="1"/>
</dbReference>
<dbReference type="PROSITE" id="PS50097">
    <property type="entry name" value="BTB"/>
    <property type="match status" value="1"/>
</dbReference>
<comment type="subcellular location">
    <subcellularLocation>
        <location evidence="1">Nucleus</location>
    </subcellularLocation>
</comment>
<dbReference type="EMBL" id="GG666573">
    <property type="protein sequence ID" value="EEN53520.1"/>
    <property type="molecule type" value="Genomic_DNA"/>
</dbReference>
<evidence type="ECO:0000256" key="7">
    <source>
        <dbReference type="ARBA" id="ARBA00023125"/>
    </source>
</evidence>
<evidence type="ECO:0000256" key="9">
    <source>
        <dbReference type="ARBA" id="ARBA00023242"/>
    </source>
</evidence>
<organism>
    <name type="scientific">Branchiostoma floridae</name>
    <name type="common">Florida lancelet</name>
    <name type="synonym">Amphioxus</name>
    <dbReference type="NCBI Taxonomy" id="7739"/>
    <lineage>
        <taxon>Eukaryota</taxon>
        <taxon>Metazoa</taxon>
        <taxon>Chordata</taxon>
        <taxon>Cephalochordata</taxon>
        <taxon>Leptocardii</taxon>
        <taxon>Amphioxiformes</taxon>
        <taxon>Branchiostomatidae</taxon>
        <taxon>Branchiostoma</taxon>
    </lineage>
</organism>
<keyword evidence="9" id="KW-0539">Nucleus</keyword>
<keyword evidence="4" id="KW-0863">Zinc-finger</keyword>
<dbReference type="Gene3D" id="3.30.710.10">
    <property type="entry name" value="Potassium Channel Kv1.1, Chain A"/>
    <property type="match status" value="1"/>
</dbReference>
<gene>
    <name evidence="12" type="ORF">BRAFLDRAFT_78934</name>
</gene>
<feature type="domain" description="BTB" evidence="11">
    <location>
        <begin position="56"/>
        <end position="122"/>
    </location>
</feature>
<evidence type="ECO:0000256" key="8">
    <source>
        <dbReference type="ARBA" id="ARBA00023163"/>
    </source>
</evidence>
<evidence type="ECO:0000256" key="4">
    <source>
        <dbReference type="ARBA" id="ARBA00022771"/>
    </source>
</evidence>
<sequence length="148" mass="16617">METQVPLPGAPLAVQTQPPPPQPPLPSGKQLTLRFPEQSQSLVRSMRDFQQHGHFCDVTFRVQDELFRCHKVVLAARSSLFQSILSDANLQPSEAIQLDLIGANIFSALLSYMYTTEIVFVDNDRDARDLLSAASLLQLHPVDTWILY</sequence>
<evidence type="ECO:0000256" key="10">
    <source>
        <dbReference type="SAM" id="MobiDB-lite"/>
    </source>
</evidence>
<evidence type="ECO:0000256" key="6">
    <source>
        <dbReference type="ARBA" id="ARBA00023015"/>
    </source>
</evidence>
<name>C3Z203_BRAFL</name>
<accession>C3Z203</accession>
<reference evidence="12" key="1">
    <citation type="journal article" date="2008" name="Nature">
        <title>The amphioxus genome and the evolution of the chordate karyotype.</title>
        <authorList>
            <consortium name="US DOE Joint Genome Institute (JGI-PGF)"/>
            <person name="Putnam N.H."/>
            <person name="Butts T."/>
            <person name="Ferrier D.E.K."/>
            <person name="Furlong R.F."/>
            <person name="Hellsten U."/>
            <person name="Kawashima T."/>
            <person name="Robinson-Rechavi M."/>
            <person name="Shoguchi E."/>
            <person name="Terry A."/>
            <person name="Yu J.-K."/>
            <person name="Benito-Gutierrez E.L."/>
            <person name="Dubchak I."/>
            <person name="Garcia-Fernandez J."/>
            <person name="Gibson-Brown J.J."/>
            <person name="Grigoriev I.V."/>
            <person name="Horton A.C."/>
            <person name="de Jong P.J."/>
            <person name="Jurka J."/>
            <person name="Kapitonov V.V."/>
            <person name="Kohara Y."/>
            <person name="Kuroki Y."/>
            <person name="Lindquist E."/>
            <person name="Lucas S."/>
            <person name="Osoegawa K."/>
            <person name="Pennacchio L.A."/>
            <person name="Salamov A.A."/>
            <person name="Satou Y."/>
            <person name="Sauka-Spengler T."/>
            <person name="Schmutz J."/>
            <person name="Shin-I T."/>
            <person name="Toyoda A."/>
            <person name="Bronner-Fraser M."/>
            <person name="Fujiyama A."/>
            <person name="Holland L.Z."/>
            <person name="Holland P.W.H."/>
            <person name="Satoh N."/>
            <person name="Rokhsar D.S."/>
        </authorList>
    </citation>
    <scope>NUCLEOTIDE SEQUENCE [LARGE SCALE GENOMIC DNA]</scope>
    <source>
        <strain evidence="12">S238N-H82</strain>
        <tissue evidence="12">Testes</tissue>
    </source>
</reference>
<dbReference type="SMART" id="SM00225">
    <property type="entry name" value="BTB"/>
    <property type="match status" value="1"/>
</dbReference>
<proteinExistence type="predicted"/>
<protein>
    <recommendedName>
        <fullName evidence="11">BTB domain-containing protein</fullName>
    </recommendedName>
</protein>
<dbReference type="InParanoid" id="C3Z203"/>
<evidence type="ECO:0000259" key="11">
    <source>
        <dbReference type="PROSITE" id="PS50097"/>
    </source>
</evidence>
<keyword evidence="5" id="KW-0862">Zinc</keyword>
<evidence type="ECO:0000256" key="5">
    <source>
        <dbReference type="ARBA" id="ARBA00022833"/>
    </source>
</evidence>
<keyword evidence="8" id="KW-0804">Transcription</keyword>
<keyword evidence="7" id="KW-0238">DNA-binding</keyword>
<dbReference type="GO" id="GO:0008270">
    <property type="term" value="F:zinc ion binding"/>
    <property type="evidence" value="ECO:0007669"/>
    <property type="project" value="UniProtKB-KW"/>
</dbReference>
<feature type="region of interest" description="Disordered" evidence="10">
    <location>
        <begin position="1"/>
        <end position="28"/>
    </location>
</feature>
<dbReference type="PANTHER" id="PTHR46105">
    <property type="entry name" value="AGAP004733-PA"/>
    <property type="match status" value="1"/>
</dbReference>
<dbReference type="CDD" id="cd18186">
    <property type="entry name" value="BTB_POZ_ZBTB_KLHL-like"/>
    <property type="match status" value="1"/>
</dbReference>
<dbReference type="PANTHER" id="PTHR46105:SF5">
    <property type="entry name" value="ZINC FINGER AND BTB DOMAIN-CONTAINING PROTEIN 44 ISOFORM X1"/>
    <property type="match status" value="1"/>
</dbReference>
<evidence type="ECO:0000256" key="2">
    <source>
        <dbReference type="ARBA" id="ARBA00022723"/>
    </source>
</evidence>
<dbReference type="GO" id="GO:0003677">
    <property type="term" value="F:DNA binding"/>
    <property type="evidence" value="ECO:0007669"/>
    <property type="project" value="UniProtKB-KW"/>
</dbReference>
<dbReference type="InterPro" id="IPR000210">
    <property type="entry name" value="BTB/POZ_dom"/>
</dbReference>
<dbReference type="AlphaFoldDB" id="C3Z203"/>
<evidence type="ECO:0000256" key="1">
    <source>
        <dbReference type="ARBA" id="ARBA00004123"/>
    </source>
</evidence>
<dbReference type="eggNOG" id="KOG1721">
    <property type="taxonomic scope" value="Eukaryota"/>
</dbReference>
<evidence type="ECO:0000313" key="12">
    <source>
        <dbReference type="EMBL" id="EEN53520.1"/>
    </source>
</evidence>
<evidence type="ECO:0000256" key="3">
    <source>
        <dbReference type="ARBA" id="ARBA00022737"/>
    </source>
</evidence>